<dbReference type="Pfam" id="PF00561">
    <property type="entry name" value="Abhydrolase_1"/>
    <property type="match status" value="1"/>
</dbReference>
<feature type="domain" description="AB hydrolase-1" evidence="2">
    <location>
        <begin position="41"/>
        <end position="200"/>
    </location>
</feature>
<reference evidence="4 6" key="3">
    <citation type="submission" date="2018-09" db="EMBL/GenBank/DDBJ databases">
        <title>Metagenome Assembled Genomes from an Advanced Water Purification Facility.</title>
        <authorList>
            <person name="Stamps B.W."/>
            <person name="Spear J.R."/>
        </authorList>
    </citation>
    <scope>NUCLEOTIDE SEQUENCE [LARGE SCALE GENOMIC DNA]</scope>
    <source>
        <strain evidence="4">Bin_27_1</strain>
    </source>
</reference>
<dbReference type="GO" id="GO:0016020">
    <property type="term" value="C:membrane"/>
    <property type="evidence" value="ECO:0007669"/>
    <property type="project" value="TreeGrafter"/>
</dbReference>
<dbReference type="PRINTS" id="PR00111">
    <property type="entry name" value="ABHYDROLASE"/>
</dbReference>
<evidence type="ECO:0000313" key="5">
    <source>
        <dbReference type="Proteomes" id="UP000002186"/>
    </source>
</evidence>
<dbReference type="PANTHER" id="PTHR43798">
    <property type="entry name" value="MONOACYLGLYCEROL LIPASE"/>
    <property type="match status" value="1"/>
</dbReference>
<evidence type="ECO:0000259" key="2">
    <source>
        <dbReference type="Pfam" id="PF00561"/>
    </source>
</evidence>
<dbReference type="GO" id="GO:0016787">
    <property type="term" value="F:hydrolase activity"/>
    <property type="evidence" value="ECO:0007669"/>
    <property type="project" value="UniProtKB-KW"/>
</dbReference>
<dbReference type="InterPro" id="IPR000073">
    <property type="entry name" value="AB_hydrolase_1"/>
</dbReference>
<accession>C4ZKK6</accession>
<dbReference type="SUPFAM" id="SSF53474">
    <property type="entry name" value="alpha/beta-Hydrolases"/>
    <property type="match status" value="1"/>
</dbReference>
<dbReference type="InterPro" id="IPR050266">
    <property type="entry name" value="AB_hydrolase_sf"/>
</dbReference>
<dbReference type="PANTHER" id="PTHR43798:SF31">
    <property type="entry name" value="AB HYDROLASE SUPERFAMILY PROTEIN YCLE"/>
    <property type="match status" value="1"/>
</dbReference>
<dbReference type="InterPro" id="IPR029058">
    <property type="entry name" value="AB_hydrolase_fold"/>
</dbReference>
<keyword evidence="5" id="KW-1185">Reference proteome</keyword>
<name>C4ZKK6_THASP</name>
<proteinExistence type="predicted"/>
<dbReference type="AlphaFoldDB" id="C4ZKK6"/>
<evidence type="ECO:0000313" key="3">
    <source>
        <dbReference type="EMBL" id="ACK54523.1"/>
    </source>
</evidence>
<evidence type="ECO:0000313" key="6">
    <source>
        <dbReference type="Proteomes" id="UP000321192"/>
    </source>
</evidence>
<dbReference type="KEGG" id="tmz:Tmz1t_1771"/>
<evidence type="ECO:0000256" key="1">
    <source>
        <dbReference type="ARBA" id="ARBA00022801"/>
    </source>
</evidence>
<reference evidence="5" key="1">
    <citation type="submission" date="2009-05" db="EMBL/GenBank/DDBJ databases">
        <title>Complete sequence of chromosome of Thauera sp. MZ1T.</title>
        <authorList>
            <consortium name="US DOE Joint Genome Institute"/>
            <person name="Lucas S."/>
            <person name="Copeland A."/>
            <person name="Lapidus A."/>
            <person name="Glavina del Rio T."/>
            <person name="Dalin E."/>
            <person name="Tice H."/>
            <person name="Bruce D."/>
            <person name="Goodwin L."/>
            <person name="Pitluck S."/>
            <person name="Sims D."/>
            <person name="Brettin T."/>
            <person name="Detter J.C."/>
            <person name="Han C."/>
            <person name="Larimer F."/>
            <person name="Land M."/>
            <person name="Hauser L."/>
            <person name="Kyrpides N."/>
            <person name="Mikhailova N."/>
            <person name="Sayler G.S."/>
        </authorList>
    </citation>
    <scope>NUCLEOTIDE SEQUENCE [LARGE SCALE GENOMIC DNA]</scope>
    <source>
        <strain evidence="5">MZ1T</strain>
    </source>
</reference>
<dbReference type="OrthoDB" id="135231at2"/>
<dbReference type="Proteomes" id="UP000321192">
    <property type="component" value="Unassembled WGS sequence"/>
</dbReference>
<keyword evidence="1 3" id="KW-0378">Hydrolase</keyword>
<dbReference type="STRING" id="85643.Tmz1t_1771"/>
<protein>
    <submittedName>
        <fullName evidence="3 4">Alpha/beta hydrolase</fullName>
    </submittedName>
</protein>
<dbReference type="Gene3D" id="3.40.50.1820">
    <property type="entry name" value="alpha/beta hydrolase"/>
    <property type="match status" value="1"/>
</dbReference>
<organism evidence="3 5">
    <name type="scientific">Thauera aminoaromatica</name>
    <dbReference type="NCBI Taxonomy" id="164330"/>
    <lineage>
        <taxon>Bacteria</taxon>
        <taxon>Pseudomonadati</taxon>
        <taxon>Pseudomonadota</taxon>
        <taxon>Betaproteobacteria</taxon>
        <taxon>Rhodocyclales</taxon>
        <taxon>Zoogloeaceae</taxon>
        <taxon>Thauera</taxon>
    </lineage>
</organism>
<dbReference type="EMBL" id="SSFD01000201">
    <property type="protein sequence ID" value="TXH83708.1"/>
    <property type="molecule type" value="Genomic_DNA"/>
</dbReference>
<dbReference type="eggNOG" id="COG2267">
    <property type="taxonomic scope" value="Bacteria"/>
</dbReference>
<reference evidence="3 5" key="2">
    <citation type="journal article" date="2012" name="Stand. Genomic Sci.">
        <title>Complete genome sequence of Thauera aminoaromatica strain MZ1T.</title>
        <authorList>
            <person name="Jiang K."/>
            <person name="Sanseverino J."/>
            <person name="Chauhan A."/>
            <person name="Lucas S."/>
            <person name="Copeland A."/>
            <person name="Lapidus A."/>
            <person name="Del Rio T.G."/>
            <person name="Dalin E."/>
            <person name="Tice H."/>
            <person name="Bruce D."/>
            <person name="Goodwin L."/>
            <person name="Pitluck S."/>
            <person name="Sims D."/>
            <person name="Brettin T."/>
            <person name="Detter J.C."/>
            <person name="Han C."/>
            <person name="Chang Y.J."/>
            <person name="Larimer F."/>
            <person name="Land M."/>
            <person name="Hauser L."/>
            <person name="Kyrpides N.C."/>
            <person name="Mikhailova N."/>
            <person name="Moser S."/>
            <person name="Jegier P."/>
            <person name="Close D."/>
            <person name="Debruyn J.M."/>
            <person name="Wang Y."/>
            <person name="Layton A.C."/>
            <person name="Allen M.S."/>
            <person name="Sayler G.S."/>
        </authorList>
    </citation>
    <scope>NUCLEOTIDE SEQUENCE [LARGE SCALE GENOMIC DNA]</scope>
    <source>
        <strain evidence="3 5">MZ1T</strain>
    </source>
</reference>
<dbReference type="Proteomes" id="UP000002186">
    <property type="component" value="Chromosome"/>
</dbReference>
<dbReference type="EMBL" id="CP001281">
    <property type="protein sequence ID" value="ACK54523.1"/>
    <property type="molecule type" value="Genomic_DNA"/>
</dbReference>
<dbReference type="RefSeq" id="WP_012585182.1">
    <property type="nucleotide sequence ID" value="NC_011662.2"/>
</dbReference>
<dbReference type="HOGENOM" id="CLU_020336_26_0_4"/>
<gene>
    <name evidence="3" type="ordered locus">Tmz1t_1771</name>
    <name evidence="4" type="ORF">E6Q80_13015</name>
</gene>
<evidence type="ECO:0000313" key="4">
    <source>
        <dbReference type="EMBL" id="TXH83708.1"/>
    </source>
</evidence>
<sequence>MSPSRASETQPRDSWVHHPQGRIFAREWTPSGAAGERPASPIVLLHDSLGCVELWRDFPAELSAASGRRVIAYDRLGFGRSDAREALPALDFIAEEAQAYFPAVREQLGLERFVVFGHSVGGGMAVNCAAAFAGACDALITESAQVFPEDLTLSSIAEAKEQFVDESQLQRLARYHGDKARWVLDAWTESWLHPGFAAWSLRSVLPQVRCPVLAIHGMHDEYGTSVHPETIGELSAGPAQVAILPDTFHVPHRERPAAVIELVCAFLEPVRQGGAVCVS</sequence>
<accession>A0A5C7SIX3</accession>